<dbReference type="GeneID" id="5968714"/>
<dbReference type="AlphaFoldDB" id="Q0V449"/>
<sequence length="43" mass="4592">MLGCCTYSKSCEIPCYALVCLVPIPSRGVIARLFQDDSGLPAT</sequence>
<dbReference type="InParanoid" id="Q0V449"/>
<name>Q0V449_PHANO</name>
<dbReference type="EMBL" id="CH445326">
    <property type="protein sequence ID" value="EAT90864.1"/>
    <property type="molecule type" value="Genomic_DNA"/>
</dbReference>
<dbReference type="KEGG" id="pno:SNOG_01215"/>
<organism evidence="1 2">
    <name type="scientific">Phaeosphaeria nodorum (strain SN15 / ATCC MYA-4574 / FGSC 10173)</name>
    <name type="common">Glume blotch fungus</name>
    <name type="synonym">Parastagonospora nodorum</name>
    <dbReference type="NCBI Taxonomy" id="321614"/>
    <lineage>
        <taxon>Eukaryota</taxon>
        <taxon>Fungi</taxon>
        <taxon>Dikarya</taxon>
        <taxon>Ascomycota</taxon>
        <taxon>Pezizomycotina</taxon>
        <taxon>Dothideomycetes</taxon>
        <taxon>Pleosporomycetidae</taxon>
        <taxon>Pleosporales</taxon>
        <taxon>Pleosporineae</taxon>
        <taxon>Phaeosphaeriaceae</taxon>
        <taxon>Parastagonospora</taxon>
    </lineage>
</organism>
<proteinExistence type="predicted"/>
<evidence type="ECO:0000313" key="1">
    <source>
        <dbReference type="EMBL" id="EAT90864.1"/>
    </source>
</evidence>
<gene>
    <name evidence="1" type="ORF">SNOG_01215</name>
</gene>
<evidence type="ECO:0000313" key="2">
    <source>
        <dbReference type="Proteomes" id="UP000001055"/>
    </source>
</evidence>
<dbReference type="HOGENOM" id="CLU_3242360_0_0_1"/>
<reference evidence="2" key="1">
    <citation type="journal article" date="2007" name="Plant Cell">
        <title>Dothideomycete-plant interactions illuminated by genome sequencing and EST analysis of the wheat pathogen Stagonospora nodorum.</title>
        <authorList>
            <person name="Hane J.K."/>
            <person name="Lowe R.G."/>
            <person name="Solomon P.S."/>
            <person name="Tan K.C."/>
            <person name="Schoch C.L."/>
            <person name="Spatafora J.W."/>
            <person name="Crous P.W."/>
            <person name="Kodira C."/>
            <person name="Birren B.W."/>
            <person name="Galagan J.E."/>
            <person name="Torriani S.F."/>
            <person name="McDonald B.A."/>
            <person name="Oliver R.P."/>
        </authorList>
    </citation>
    <scope>NUCLEOTIDE SEQUENCE [LARGE SCALE GENOMIC DNA]</scope>
    <source>
        <strain evidence="2">SN15 / ATCC MYA-4574 / FGSC 10173</strain>
    </source>
</reference>
<protein>
    <submittedName>
        <fullName evidence="1">Uncharacterized protein</fullName>
    </submittedName>
</protein>
<accession>Q0V449</accession>
<dbReference type="RefSeq" id="XP_001791869.1">
    <property type="nucleotide sequence ID" value="XM_001791817.1"/>
</dbReference>
<dbReference type="Proteomes" id="UP000001055">
    <property type="component" value="Unassembled WGS sequence"/>
</dbReference>